<feature type="chain" id="PRO_5043453981" description="non-reducing end alpha-L-arabinofuranosidase" evidence="7">
    <location>
        <begin position="21"/>
        <end position="666"/>
    </location>
</feature>
<dbReference type="Gene3D" id="3.20.20.80">
    <property type="entry name" value="Glycosidases"/>
    <property type="match status" value="1"/>
</dbReference>
<dbReference type="Gene3D" id="2.60.40.1180">
    <property type="entry name" value="Golgi alpha-mannosidase II"/>
    <property type="match status" value="1"/>
</dbReference>
<dbReference type="EC" id="3.2.1.55" evidence="3"/>
<evidence type="ECO:0000256" key="6">
    <source>
        <dbReference type="ARBA" id="ARBA00023180"/>
    </source>
</evidence>
<evidence type="ECO:0000313" key="10">
    <source>
        <dbReference type="Proteomes" id="UP001431776"/>
    </source>
</evidence>
<keyword evidence="4 7" id="KW-0732">Signal</keyword>
<evidence type="ECO:0000259" key="8">
    <source>
        <dbReference type="SMART" id="SM00813"/>
    </source>
</evidence>
<dbReference type="SUPFAM" id="SSF51445">
    <property type="entry name" value="(Trans)glycosidases"/>
    <property type="match status" value="1"/>
</dbReference>
<dbReference type="InterPro" id="IPR013780">
    <property type="entry name" value="Glyco_hydro_b"/>
</dbReference>
<feature type="signal peptide" evidence="7">
    <location>
        <begin position="1"/>
        <end position="20"/>
    </location>
</feature>
<dbReference type="GO" id="GO:0046556">
    <property type="term" value="F:alpha-L-arabinofuranosidase activity"/>
    <property type="evidence" value="ECO:0007669"/>
    <property type="project" value="UniProtKB-EC"/>
</dbReference>
<reference evidence="9" key="1">
    <citation type="submission" date="2023-05" db="EMBL/GenBank/DDBJ databases">
        <title>Anaerotaeda fermentans gen. nov., sp. nov., a novel anaerobic planctomycete of the new family within the order Sedimentisphaerales isolated from Taman Peninsula, Russia.</title>
        <authorList>
            <person name="Khomyakova M.A."/>
            <person name="Merkel A.Y."/>
            <person name="Slobodkin A.I."/>
        </authorList>
    </citation>
    <scope>NUCLEOTIDE SEQUENCE</scope>
    <source>
        <strain evidence="9">M17dextr</strain>
    </source>
</reference>
<organism evidence="9 10">
    <name type="scientific">Anaerobaca lacustris</name>
    <dbReference type="NCBI Taxonomy" id="3044600"/>
    <lineage>
        <taxon>Bacteria</taxon>
        <taxon>Pseudomonadati</taxon>
        <taxon>Planctomycetota</taxon>
        <taxon>Phycisphaerae</taxon>
        <taxon>Sedimentisphaerales</taxon>
        <taxon>Anaerobacaceae</taxon>
        <taxon>Anaerobaca</taxon>
    </lineage>
</organism>
<gene>
    <name evidence="9" type="ORF">QJ522_06725</name>
</gene>
<feature type="domain" description="Alpha-L-arabinofuranosidase C-terminal" evidence="8">
    <location>
        <begin position="465"/>
        <end position="655"/>
    </location>
</feature>
<dbReference type="GO" id="GO:0046373">
    <property type="term" value="P:L-arabinose metabolic process"/>
    <property type="evidence" value="ECO:0007669"/>
    <property type="project" value="InterPro"/>
</dbReference>
<dbReference type="PANTHER" id="PTHR31776:SF0">
    <property type="entry name" value="ALPHA-L-ARABINOFURANOSIDASE 1"/>
    <property type="match status" value="1"/>
</dbReference>
<evidence type="ECO:0000256" key="4">
    <source>
        <dbReference type="ARBA" id="ARBA00022729"/>
    </source>
</evidence>
<keyword evidence="10" id="KW-1185">Reference proteome</keyword>
<dbReference type="Proteomes" id="UP001431776">
    <property type="component" value="Unassembled WGS sequence"/>
</dbReference>
<dbReference type="AlphaFoldDB" id="A0AAW6TSR4"/>
<dbReference type="RefSeq" id="WP_349244142.1">
    <property type="nucleotide sequence ID" value="NZ_JASCXX010000006.1"/>
</dbReference>
<comment type="caution">
    <text evidence="9">The sequence shown here is derived from an EMBL/GenBank/DDBJ whole genome shotgun (WGS) entry which is preliminary data.</text>
</comment>
<keyword evidence="5" id="KW-0378">Hydrolase</keyword>
<dbReference type="InterPro" id="IPR051563">
    <property type="entry name" value="Glycosyl_Hydrolase_51"/>
</dbReference>
<evidence type="ECO:0000256" key="1">
    <source>
        <dbReference type="ARBA" id="ARBA00001462"/>
    </source>
</evidence>
<evidence type="ECO:0000256" key="3">
    <source>
        <dbReference type="ARBA" id="ARBA00012670"/>
    </source>
</evidence>
<dbReference type="PANTHER" id="PTHR31776">
    <property type="entry name" value="ALPHA-L-ARABINOFURANOSIDASE 1"/>
    <property type="match status" value="1"/>
</dbReference>
<evidence type="ECO:0000256" key="2">
    <source>
        <dbReference type="ARBA" id="ARBA00007186"/>
    </source>
</evidence>
<evidence type="ECO:0000256" key="5">
    <source>
        <dbReference type="ARBA" id="ARBA00022801"/>
    </source>
</evidence>
<dbReference type="InterPro" id="IPR008979">
    <property type="entry name" value="Galactose-bd-like_sf"/>
</dbReference>
<sequence>MKTGSMILALCSLTLGLATVSPGQTRITVQVDQPGAAIRPTMWGVFFEDINFGADGGLYAELVKNRSFEFPDNIMGWSRILRSGSEGYIYIERYPQEQTNAHFLRMKVGKTGQGFGVSNGGFRGMGIQEGKEYRFSVQARLTDGGPMALRIQLAGQGRRPLAEAKLEGFTSQWQKLTVVVRAGGTDARARLNLLVEGSGTLDLDMVSLFPVDTWKGREDGLRADLVQMLADMKPGFLRFPGGCIVEGRTLDERYQWKTTIGDPADRTLIVNRWNTEFNHRLTPDYYQSFGVGFYEYFLLSKDLGAEPMPILNCGMACQFNTGELAPMDELGPYVQDALDLIEFANGPADRGWGRKRAEMGHPEPFGLKLLGIGNEQWGPQYIERYKVIAKAIQDKYPDIQLIAATGSDATIFPNGPQEIEYLWSQFRQLKADIVDEHFYRRPDWFLDNAHLYDDYPRDGSEVFVGEYGAQSIGVASPDNRNNWHTALAEAAFMTGLERNADLVTMSCYAPLFCHVDGWQWRPDLIWFDNLRVFGTPNYYVQKLFSLNRGDRVLPVAVAEPATAPNGKPRFYASSVYDEKSNEMILKVVNATGEPVRAIIQTKGAKAVGLQANVTVLASDDLNDENSFETPRKIAPVESKVPLRSAEFRYDFRPYSMTIVRLMCQSR</sequence>
<dbReference type="SUPFAM" id="SSF49785">
    <property type="entry name" value="Galactose-binding domain-like"/>
    <property type="match status" value="1"/>
</dbReference>
<evidence type="ECO:0000313" key="9">
    <source>
        <dbReference type="EMBL" id="MDI6448733.1"/>
    </source>
</evidence>
<accession>A0AAW6TSR4</accession>
<dbReference type="InterPro" id="IPR055235">
    <property type="entry name" value="ASD1_cat"/>
</dbReference>
<dbReference type="EMBL" id="JASCXX010000006">
    <property type="protein sequence ID" value="MDI6448733.1"/>
    <property type="molecule type" value="Genomic_DNA"/>
</dbReference>
<dbReference type="Gene3D" id="2.60.120.260">
    <property type="entry name" value="Galactose-binding domain-like"/>
    <property type="match status" value="1"/>
</dbReference>
<keyword evidence="6" id="KW-0325">Glycoprotein</keyword>
<dbReference type="SMART" id="SM00813">
    <property type="entry name" value="Alpha-L-AF_C"/>
    <property type="match status" value="1"/>
</dbReference>
<dbReference type="InterPro" id="IPR010720">
    <property type="entry name" value="Alpha-L-AF_C"/>
</dbReference>
<dbReference type="InterPro" id="IPR017853">
    <property type="entry name" value="GH"/>
</dbReference>
<dbReference type="Pfam" id="PF06964">
    <property type="entry name" value="Alpha-L-AF_C"/>
    <property type="match status" value="1"/>
</dbReference>
<evidence type="ECO:0000256" key="7">
    <source>
        <dbReference type="SAM" id="SignalP"/>
    </source>
</evidence>
<dbReference type="Pfam" id="PF22848">
    <property type="entry name" value="ASD1_dom"/>
    <property type="match status" value="1"/>
</dbReference>
<comment type="similarity">
    <text evidence="2">Belongs to the glycosyl hydrolase 51 family.</text>
</comment>
<proteinExistence type="inferred from homology"/>
<dbReference type="SUPFAM" id="SSF51011">
    <property type="entry name" value="Glycosyl hydrolase domain"/>
    <property type="match status" value="1"/>
</dbReference>
<comment type="catalytic activity">
    <reaction evidence="1">
        <text>Hydrolysis of terminal non-reducing alpha-L-arabinofuranoside residues in alpha-L-arabinosides.</text>
        <dbReference type="EC" id="3.2.1.55"/>
    </reaction>
</comment>
<name>A0AAW6TSR4_9BACT</name>
<protein>
    <recommendedName>
        <fullName evidence="3">non-reducing end alpha-L-arabinofuranosidase</fullName>
        <ecNumber evidence="3">3.2.1.55</ecNumber>
    </recommendedName>
</protein>